<dbReference type="EMBL" id="CAJJDP010000101">
    <property type="protein sequence ID" value="CAD8192238.1"/>
    <property type="molecule type" value="Genomic_DNA"/>
</dbReference>
<reference evidence="2" key="1">
    <citation type="submission" date="2021-01" db="EMBL/GenBank/DDBJ databases">
        <authorList>
            <consortium name="Genoscope - CEA"/>
            <person name="William W."/>
        </authorList>
    </citation>
    <scope>NUCLEOTIDE SEQUENCE</scope>
</reference>
<keyword evidence="1" id="KW-0812">Transmembrane</keyword>
<keyword evidence="3" id="KW-1185">Reference proteome</keyword>
<protein>
    <submittedName>
        <fullName evidence="2">Uncharacterized protein</fullName>
    </submittedName>
</protein>
<comment type="caution">
    <text evidence="2">The sequence shown here is derived from an EMBL/GenBank/DDBJ whole genome shotgun (WGS) entry which is preliminary data.</text>
</comment>
<feature type="transmembrane region" description="Helical" evidence="1">
    <location>
        <begin position="268"/>
        <end position="287"/>
    </location>
</feature>
<organism evidence="2 3">
    <name type="scientific">Paramecium octaurelia</name>
    <dbReference type="NCBI Taxonomy" id="43137"/>
    <lineage>
        <taxon>Eukaryota</taxon>
        <taxon>Sar</taxon>
        <taxon>Alveolata</taxon>
        <taxon>Ciliophora</taxon>
        <taxon>Intramacronucleata</taxon>
        <taxon>Oligohymenophorea</taxon>
        <taxon>Peniculida</taxon>
        <taxon>Parameciidae</taxon>
        <taxon>Paramecium</taxon>
    </lineage>
</organism>
<gene>
    <name evidence="2" type="ORF">POCTA_138.1.T1010187</name>
</gene>
<keyword evidence="1" id="KW-1133">Transmembrane helix</keyword>
<dbReference type="AlphaFoldDB" id="A0A8S1WQE5"/>
<feature type="transmembrane region" description="Helical" evidence="1">
    <location>
        <begin position="221"/>
        <end position="248"/>
    </location>
</feature>
<evidence type="ECO:0000256" key="1">
    <source>
        <dbReference type="SAM" id="Phobius"/>
    </source>
</evidence>
<feature type="transmembrane region" description="Helical" evidence="1">
    <location>
        <begin position="33"/>
        <end position="57"/>
    </location>
</feature>
<proteinExistence type="predicted"/>
<keyword evidence="1" id="KW-0472">Membrane</keyword>
<evidence type="ECO:0000313" key="3">
    <source>
        <dbReference type="Proteomes" id="UP000683925"/>
    </source>
</evidence>
<evidence type="ECO:0000313" key="2">
    <source>
        <dbReference type="EMBL" id="CAD8192238.1"/>
    </source>
</evidence>
<sequence length="376" mass="44960">MIKSKLRKAKNNAMYIVNKQKKIQCNFVMSKRYLLLILYHLIYYSHNQLTFFMSQFIILKIRFEFMNSHFNGEQQEIIKQILNICFTLFSMITQALYELLGRQFHSRLGQVNLDFMLIIITGQIYRADLQSWNMYSNYLIPTSDSIMQNEGFMDYLITYSYLNIIVPSIISIFDYKYLWKKIKLLKLKIKRSNNKTQREANLLFQSREFNFYQKRIKLSKIFSATIFGFQYPPIIPLTMLSLILLYWVDKYQFINYSTPVVKDSYEKAIQSFYIAFNIYLLVYFYLVAFGFFHFWFSVITQVILLNLLFNFGCKTCCKKTFEEQTYISGMDEIIRSDLTVTDNEKHQIFLNLHKKLKNYAKKIKKSNVVDEGILLG</sequence>
<feature type="transmembrane region" description="Helical" evidence="1">
    <location>
        <begin position="156"/>
        <end position="178"/>
    </location>
</feature>
<feature type="transmembrane region" description="Helical" evidence="1">
    <location>
        <begin position="294"/>
        <end position="312"/>
    </location>
</feature>
<dbReference type="Proteomes" id="UP000683925">
    <property type="component" value="Unassembled WGS sequence"/>
</dbReference>
<feature type="transmembrane region" description="Helical" evidence="1">
    <location>
        <begin position="77"/>
        <end position="97"/>
    </location>
</feature>
<accession>A0A8S1WQE5</accession>
<name>A0A8S1WQE5_PAROT</name>